<accession>A0A7V3ZWY6</accession>
<reference evidence="1" key="1">
    <citation type="journal article" date="2020" name="mSystems">
        <title>Genome- and Community-Level Interaction Insights into Carbon Utilization and Element Cycling Functions of Hydrothermarchaeota in Hydrothermal Sediment.</title>
        <authorList>
            <person name="Zhou Z."/>
            <person name="Liu Y."/>
            <person name="Xu W."/>
            <person name="Pan J."/>
            <person name="Luo Z.H."/>
            <person name="Li M."/>
        </authorList>
    </citation>
    <scope>NUCLEOTIDE SEQUENCE [LARGE SCALE GENOMIC DNA]</scope>
    <source>
        <strain evidence="1">SpSt-69</strain>
    </source>
</reference>
<evidence type="ECO:0000313" key="1">
    <source>
        <dbReference type="EMBL" id="HGL16956.1"/>
    </source>
</evidence>
<gene>
    <name evidence="1" type="ORF">ENU66_01260</name>
</gene>
<dbReference type="AlphaFoldDB" id="A0A7V3ZWY6"/>
<dbReference type="EMBL" id="DTDJ01000012">
    <property type="protein sequence ID" value="HGL16956.1"/>
    <property type="molecule type" value="Genomic_DNA"/>
</dbReference>
<organism evidence="1">
    <name type="scientific">candidate division WOR-3 bacterium</name>
    <dbReference type="NCBI Taxonomy" id="2052148"/>
    <lineage>
        <taxon>Bacteria</taxon>
        <taxon>Bacteria division WOR-3</taxon>
    </lineage>
</organism>
<sequence>MKIIFFLLLFYSSRNSGFINPYYLDFCALYLSPFNLASRGGALDLADTSLIFFVGNEKFYGGFSFNRLPQRYDFSVKKPFTLYFGKQTLKDHFWGFSLSGFSISIKNYSSNDLVSMNETNLITPSMYYSKLLGRRDVIYFRVGFPWYKDVLVTPSDTFNSATKFSGDFSVAYFKENTFQWHYLFIMSYFLRYYHKKYSTIQSLLNYDSTRAFSRFNASFYGIYSPFQNTFITLGPIFESESNSYSLSAVFSAQYEVLLNLYLYFEYLYGCKWEIEWAGNFESKFFDNNVKGPILGLRFRKDFLIFVLDYSISERSFSSISIKFDFVR</sequence>
<comment type="caution">
    <text evidence="1">The sequence shown here is derived from an EMBL/GenBank/DDBJ whole genome shotgun (WGS) entry which is preliminary data.</text>
</comment>
<protein>
    <submittedName>
        <fullName evidence="1">Uncharacterized protein</fullName>
    </submittedName>
</protein>
<name>A0A7V3ZWY6_UNCW3</name>
<proteinExistence type="predicted"/>